<keyword evidence="1" id="KW-0808">Transferase</keyword>
<dbReference type="InterPro" id="IPR029063">
    <property type="entry name" value="SAM-dependent_MTases_sf"/>
</dbReference>
<dbReference type="SUPFAM" id="SSF53335">
    <property type="entry name" value="S-adenosyl-L-methionine-dependent methyltransferases"/>
    <property type="match status" value="1"/>
</dbReference>
<dbReference type="Gene3D" id="3.40.50.150">
    <property type="entry name" value="Vaccinia Virus protein VP39"/>
    <property type="match status" value="1"/>
</dbReference>
<accession>A0A7J6V0T1</accession>
<dbReference type="GO" id="GO:0008168">
    <property type="term" value="F:methyltransferase activity"/>
    <property type="evidence" value="ECO:0007669"/>
    <property type="project" value="UniProtKB-KW"/>
</dbReference>
<reference evidence="1 2" key="1">
    <citation type="submission" date="2020-06" db="EMBL/GenBank/DDBJ databases">
        <title>Transcriptomic and genomic resources for Thalictrum thalictroides and T. hernandezii: Facilitating candidate gene discovery in an emerging model plant lineage.</title>
        <authorList>
            <person name="Arias T."/>
            <person name="Riano-Pachon D.M."/>
            <person name="Di Stilio V.S."/>
        </authorList>
    </citation>
    <scope>NUCLEOTIDE SEQUENCE [LARGE SCALE GENOMIC DNA]</scope>
    <source>
        <strain evidence="2">cv. WT478/WT964</strain>
        <tissue evidence="1">Leaves</tissue>
    </source>
</reference>
<proteinExistence type="predicted"/>
<comment type="caution">
    <text evidence="1">The sequence shown here is derived from an EMBL/GenBank/DDBJ whole genome shotgun (WGS) entry which is preliminary data.</text>
</comment>
<dbReference type="GO" id="GO:0032259">
    <property type="term" value="P:methylation"/>
    <property type="evidence" value="ECO:0007669"/>
    <property type="project" value="UniProtKB-KW"/>
</dbReference>
<dbReference type="AlphaFoldDB" id="A0A7J6V0T1"/>
<keyword evidence="2" id="KW-1185">Reference proteome</keyword>
<dbReference type="EMBL" id="JABWDY010039939">
    <property type="protein sequence ID" value="KAF5178554.1"/>
    <property type="molecule type" value="Genomic_DNA"/>
</dbReference>
<evidence type="ECO:0000313" key="1">
    <source>
        <dbReference type="EMBL" id="KAF5178554.1"/>
    </source>
</evidence>
<evidence type="ECO:0000313" key="2">
    <source>
        <dbReference type="Proteomes" id="UP000554482"/>
    </source>
</evidence>
<dbReference type="Proteomes" id="UP000554482">
    <property type="component" value="Unassembled WGS sequence"/>
</dbReference>
<sequence length="215" mass="23491">MREITIRGHDLTVNELDDVYDPVTGHALTGSWVWNSSLVLSEWIVNQSLVEVFDIQGKTVLELGAGMGIPGLVSARLGAGRVILTDVAPLLHGLQQNVDLNGLADRVEVRELAWGSDESSGEFGEVDLVLMSDVFYDESEMKSLAKTLKNVCGSKTKIWAASEIRPSTSDCLNELVVSHGFEVTELMSQLGTTATDDQSLLYVVLNLVPRWVQSM</sequence>
<dbReference type="Pfam" id="PF10294">
    <property type="entry name" value="Methyltransf_16"/>
    <property type="match status" value="1"/>
</dbReference>
<gene>
    <name evidence="1" type="ORF">FRX31_031859</name>
</gene>
<dbReference type="InterPro" id="IPR019410">
    <property type="entry name" value="Methyltransf_16"/>
</dbReference>
<organism evidence="1 2">
    <name type="scientific">Thalictrum thalictroides</name>
    <name type="common">Rue-anemone</name>
    <name type="synonym">Anemone thalictroides</name>
    <dbReference type="NCBI Taxonomy" id="46969"/>
    <lineage>
        <taxon>Eukaryota</taxon>
        <taxon>Viridiplantae</taxon>
        <taxon>Streptophyta</taxon>
        <taxon>Embryophyta</taxon>
        <taxon>Tracheophyta</taxon>
        <taxon>Spermatophyta</taxon>
        <taxon>Magnoliopsida</taxon>
        <taxon>Ranunculales</taxon>
        <taxon>Ranunculaceae</taxon>
        <taxon>Thalictroideae</taxon>
        <taxon>Thalictrum</taxon>
    </lineage>
</organism>
<dbReference type="PANTHER" id="PTHR14614:SF123">
    <property type="entry name" value="OS04G0645500 PROTEIN"/>
    <property type="match status" value="1"/>
</dbReference>
<dbReference type="CDD" id="cd02440">
    <property type="entry name" value="AdoMet_MTases"/>
    <property type="match status" value="1"/>
</dbReference>
<dbReference type="OrthoDB" id="413520at2759"/>
<keyword evidence="1" id="KW-0489">Methyltransferase</keyword>
<protein>
    <submittedName>
        <fullName evidence="1">Eef1a lysine methyltransferase</fullName>
    </submittedName>
</protein>
<name>A0A7J6V0T1_THATH</name>
<dbReference type="PANTHER" id="PTHR14614">
    <property type="entry name" value="HEPATOCELLULAR CARCINOMA-ASSOCIATED ANTIGEN"/>
    <property type="match status" value="1"/>
</dbReference>